<dbReference type="GO" id="GO:0030314">
    <property type="term" value="C:junctional membrane complex"/>
    <property type="evidence" value="ECO:0007669"/>
    <property type="project" value="InterPro"/>
</dbReference>
<name>A0A177B614_9BILA</name>
<dbReference type="InterPro" id="IPR003409">
    <property type="entry name" value="MORN"/>
</dbReference>
<keyword evidence="6" id="KW-0812">Transmembrane</keyword>
<evidence type="ECO:0000256" key="9">
    <source>
        <dbReference type="ARBA" id="ARBA00022989"/>
    </source>
</evidence>
<evidence type="ECO:0008006" key="13">
    <source>
        <dbReference type="Google" id="ProtNLM"/>
    </source>
</evidence>
<organism evidence="11 12">
    <name type="scientific">Intoshia linei</name>
    <dbReference type="NCBI Taxonomy" id="1819745"/>
    <lineage>
        <taxon>Eukaryota</taxon>
        <taxon>Metazoa</taxon>
        <taxon>Spiralia</taxon>
        <taxon>Lophotrochozoa</taxon>
        <taxon>Mesozoa</taxon>
        <taxon>Orthonectida</taxon>
        <taxon>Rhopaluridae</taxon>
        <taxon>Intoshia</taxon>
    </lineage>
</organism>
<dbReference type="Pfam" id="PF02493">
    <property type="entry name" value="MORN"/>
    <property type="match status" value="7"/>
</dbReference>
<dbReference type="InterPro" id="IPR017191">
    <property type="entry name" value="Junctophilin"/>
</dbReference>
<comment type="caution">
    <text evidence="11">The sequence shown here is derived from an EMBL/GenBank/DDBJ whole genome shotgun (WGS) entry which is preliminary data.</text>
</comment>
<evidence type="ECO:0000256" key="6">
    <source>
        <dbReference type="ARBA" id="ARBA00022692"/>
    </source>
</evidence>
<dbReference type="PANTHER" id="PTHR23085:SF16">
    <property type="entry name" value="GH28348P"/>
    <property type="match status" value="1"/>
</dbReference>
<evidence type="ECO:0000256" key="4">
    <source>
        <dbReference type="ARBA" id="ARBA00008599"/>
    </source>
</evidence>
<dbReference type="SUPFAM" id="SSF82185">
    <property type="entry name" value="Histone H3 K4-specific methyltransferase SET7/9 N-terminal domain"/>
    <property type="match status" value="2"/>
</dbReference>
<accession>A0A177B614</accession>
<dbReference type="EMBL" id="LWCA01000241">
    <property type="protein sequence ID" value="OAF69705.1"/>
    <property type="molecule type" value="Genomic_DNA"/>
</dbReference>
<keyword evidence="5" id="KW-1003">Cell membrane</keyword>
<evidence type="ECO:0000256" key="1">
    <source>
        <dbReference type="ARBA" id="ARBA00004163"/>
    </source>
</evidence>
<evidence type="ECO:0000256" key="8">
    <source>
        <dbReference type="ARBA" id="ARBA00022824"/>
    </source>
</evidence>
<keyword evidence="12" id="KW-1185">Reference proteome</keyword>
<keyword evidence="9" id="KW-1133">Transmembrane helix</keyword>
<proteinExistence type="inferred from homology"/>
<dbReference type="AlphaFoldDB" id="A0A177B614"/>
<evidence type="ECO:0000313" key="12">
    <source>
        <dbReference type="Proteomes" id="UP000078046"/>
    </source>
</evidence>
<keyword evidence="8" id="KW-0256">Endoplasmic reticulum</keyword>
<keyword evidence="7" id="KW-0677">Repeat</keyword>
<dbReference type="PANTHER" id="PTHR23085">
    <property type="entry name" value="GH28348P"/>
    <property type="match status" value="1"/>
</dbReference>
<evidence type="ECO:0000256" key="3">
    <source>
        <dbReference type="ARBA" id="ARBA00004236"/>
    </source>
</evidence>
<gene>
    <name evidence="11" type="ORF">A3Q56_02548</name>
</gene>
<evidence type="ECO:0000256" key="7">
    <source>
        <dbReference type="ARBA" id="ARBA00022737"/>
    </source>
</evidence>
<dbReference type="GO" id="GO:0005789">
    <property type="term" value="C:endoplasmic reticulum membrane"/>
    <property type="evidence" value="ECO:0007669"/>
    <property type="project" value="UniProtKB-SubCell"/>
</dbReference>
<reference evidence="11 12" key="1">
    <citation type="submission" date="2016-04" db="EMBL/GenBank/DDBJ databases">
        <title>The genome of Intoshia linei affirms orthonectids as highly simplified spiralians.</title>
        <authorList>
            <person name="Mikhailov K.V."/>
            <person name="Slusarev G.S."/>
            <person name="Nikitin M.A."/>
            <person name="Logacheva M.D."/>
            <person name="Penin A."/>
            <person name="Aleoshin V."/>
            <person name="Panchin Y.V."/>
        </authorList>
    </citation>
    <scope>NUCLEOTIDE SEQUENCE [LARGE SCALE GENOMIC DNA]</scope>
    <source>
        <strain evidence="11">Intl2013</strain>
        <tissue evidence="11">Whole animal</tissue>
    </source>
</reference>
<dbReference type="Gene3D" id="2.20.110.10">
    <property type="entry name" value="Histone H3 K4-specific methyltransferase SET7/9 N-terminal domain"/>
    <property type="match status" value="3"/>
</dbReference>
<dbReference type="Proteomes" id="UP000078046">
    <property type="component" value="Unassembled WGS sequence"/>
</dbReference>
<evidence type="ECO:0000256" key="2">
    <source>
        <dbReference type="ARBA" id="ARBA00004184"/>
    </source>
</evidence>
<dbReference type="GO" id="GO:0005886">
    <property type="term" value="C:plasma membrane"/>
    <property type="evidence" value="ECO:0007669"/>
    <property type="project" value="UniProtKB-SubCell"/>
</dbReference>
<feature type="non-terminal residue" evidence="11">
    <location>
        <position position="555"/>
    </location>
</feature>
<dbReference type="OrthoDB" id="284854at2759"/>
<evidence type="ECO:0000313" key="11">
    <source>
        <dbReference type="EMBL" id="OAF69705.1"/>
    </source>
</evidence>
<dbReference type="SMART" id="SM00698">
    <property type="entry name" value="MORN"/>
    <property type="match status" value="7"/>
</dbReference>
<protein>
    <recommendedName>
        <fullName evidence="13">Junctophilin-1</fullName>
    </recommendedName>
</protein>
<evidence type="ECO:0000256" key="5">
    <source>
        <dbReference type="ARBA" id="ARBA00022475"/>
    </source>
</evidence>
<evidence type="ECO:0000256" key="10">
    <source>
        <dbReference type="ARBA" id="ARBA00023136"/>
    </source>
</evidence>
<comment type="subcellular location">
    <subcellularLocation>
        <location evidence="3">Cell membrane</location>
    </subcellularLocation>
    <subcellularLocation>
        <location evidence="2">Endomembrane system</location>
        <topology evidence="2">Peripheral membrane protein</topology>
    </subcellularLocation>
    <subcellularLocation>
        <location evidence="1">Endoplasmic reticulum membrane</location>
        <topology evidence="1">Single-pass type IV membrane protein</topology>
    </subcellularLocation>
</comment>
<comment type="similarity">
    <text evidence="4">Belongs to the junctophilin family.</text>
</comment>
<sequence>MIGKGGTYIFDDGGCYIGDWNQNKANGLGVCTGPCGEGQYAGSWKGGFETIGVYTWPNKNTYKGTWSEGTRHGLGVEKKSRWIYKGEWTKGFKGKYGARYSNKSGATYEGVWLMGLQDGYGVETYADGGTYHGQWCRGVRHGYGVRQSIEYAAAMNYHAYQGRASLTSLRSSNENDNTVIMRNEQITNQPCGGFVLTMDLSGNNVSKSEPIVKPKNNLLTCFFKRMKSCEYLPESKYGENIFELNIDRKTEIINNNEKLTQYENCYSMDSLNNSKVPNPENPESENDPYTCSSNVIETYCGEWLNDKRSGFGVCDRSDGTQYIGQWFNNKRHGVGVTILLNGYCERGKYRHNMYINDTNMYNYFHGKSNNKENIDAVVLTSRKAADIALQKSEIAIEKMKNARYFSKEAETFSEKAVNNEKYAIHKSNYYKSKSEEEKLLMSRKHFGSIGNKNFNSSMHSSISHKLDHSDKEDNTSYEKIFGDVNASYTNITEFLDHYRYEIIQPNKHDYKDENPIKVISESQNLRSIHFKLIFKLYLTKIVKKGLLYFQKLYYC</sequence>
<keyword evidence="10" id="KW-0472">Membrane</keyword>